<organism evidence="2 3">
    <name type="scientific">Hydnum rufescens UP504</name>
    <dbReference type="NCBI Taxonomy" id="1448309"/>
    <lineage>
        <taxon>Eukaryota</taxon>
        <taxon>Fungi</taxon>
        <taxon>Dikarya</taxon>
        <taxon>Basidiomycota</taxon>
        <taxon>Agaricomycotina</taxon>
        <taxon>Agaricomycetes</taxon>
        <taxon>Cantharellales</taxon>
        <taxon>Hydnaceae</taxon>
        <taxon>Hydnum</taxon>
    </lineage>
</organism>
<name>A0A9P6AQ31_9AGAM</name>
<gene>
    <name evidence="2" type="ORF">BS47DRAFT_1364905</name>
</gene>
<dbReference type="EMBL" id="MU129026">
    <property type="protein sequence ID" value="KAF9509893.1"/>
    <property type="molecule type" value="Genomic_DNA"/>
</dbReference>
<protein>
    <submittedName>
        <fullName evidence="2">Uncharacterized protein</fullName>
    </submittedName>
</protein>
<keyword evidence="3" id="KW-1185">Reference proteome</keyword>
<evidence type="ECO:0000256" key="1">
    <source>
        <dbReference type="SAM" id="MobiDB-lite"/>
    </source>
</evidence>
<evidence type="ECO:0000313" key="3">
    <source>
        <dbReference type="Proteomes" id="UP000886523"/>
    </source>
</evidence>
<comment type="caution">
    <text evidence="2">The sequence shown here is derived from an EMBL/GenBank/DDBJ whole genome shotgun (WGS) entry which is preliminary data.</text>
</comment>
<proteinExistence type="predicted"/>
<dbReference type="Proteomes" id="UP000886523">
    <property type="component" value="Unassembled WGS sequence"/>
</dbReference>
<reference evidence="2" key="1">
    <citation type="journal article" date="2020" name="Nat. Commun.">
        <title>Large-scale genome sequencing of mycorrhizal fungi provides insights into the early evolution of symbiotic traits.</title>
        <authorList>
            <person name="Miyauchi S."/>
            <person name="Kiss E."/>
            <person name="Kuo A."/>
            <person name="Drula E."/>
            <person name="Kohler A."/>
            <person name="Sanchez-Garcia M."/>
            <person name="Morin E."/>
            <person name="Andreopoulos B."/>
            <person name="Barry K.W."/>
            <person name="Bonito G."/>
            <person name="Buee M."/>
            <person name="Carver A."/>
            <person name="Chen C."/>
            <person name="Cichocki N."/>
            <person name="Clum A."/>
            <person name="Culley D."/>
            <person name="Crous P.W."/>
            <person name="Fauchery L."/>
            <person name="Girlanda M."/>
            <person name="Hayes R.D."/>
            <person name="Keri Z."/>
            <person name="LaButti K."/>
            <person name="Lipzen A."/>
            <person name="Lombard V."/>
            <person name="Magnuson J."/>
            <person name="Maillard F."/>
            <person name="Murat C."/>
            <person name="Nolan M."/>
            <person name="Ohm R.A."/>
            <person name="Pangilinan J."/>
            <person name="Pereira M.F."/>
            <person name="Perotto S."/>
            <person name="Peter M."/>
            <person name="Pfister S."/>
            <person name="Riley R."/>
            <person name="Sitrit Y."/>
            <person name="Stielow J.B."/>
            <person name="Szollosi G."/>
            <person name="Zifcakova L."/>
            <person name="Stursova M."/>
            <person name="Spatafora J.W."/>
            <person name="Tedersoo L."/>
            <person name="Vaario L.M."/>
            <person name="Yamada A."/>
            <person name="Yan M."/>
            <person name="Wang P."/>
            <person name="Xu J."/>
            <person name="Bruns T."/>
            <person name="Baldrian P."/>
            <person name="Vilgalys R."/>
            <person name="Dunand C."/>
            <person name="Henrissat B."/>
            <person name="Grigoriev I.V."/>
            <person name="Hibbett D."/>
            <person name="Nagy L.G."/>
            <person name="Martin F.M."/>
        </authorList>
    </citation>
    <scope>NUCLEOTIDE SEQUENCE</scope>
    <source>
        <strain evidence="2">UP504</strain>
    </source>
</reference>
<sequence length="375" mass="41595">MTRKSQGVLARDYQNRETADVGKDDVHNIESADQDLKTLAQPRSRTGSPTAKLVAGPQSDLATKNSMNFVMVTSWKYHQNMSQDFELLPLKRTRKGPSGPCMRSIEPAVSESHSRLVGEPISCCHVPRSMTAPEPEARRSAPLSSKDIKTPASDPGQGLGQTPTTKGMAFVRKNSFNGMTYASISNEDAIPVECGRETSTWLDLPLRTGRASYRCLDLQTLQNAKLLIVNLSPNPHSYMAGRPHWNRRTLAYCLLDPRVYLNLTWKSMESVLNLISEIVKVNTDLSRTVPSESAGTVSWVNFQLSLKRPPSHVAVLVGVDGTDRMDANTISINDHLWPYSNGFEPSWTQEDVLNGSNCGRPHQDCYRQPNWGDVA</sequence>
<feature type="compositionally biased region" description="Basic and acidic residues" evidence="1">
    <location>
        <begin position="13"/>
        <end position="36"/>
    </location>
</feature>
<accession>A0A9P6AQ31</accession>
<evidence type="ECO:0000313" key="2">
    <source>
        <dbReference type="EMBL" id="KAF9509893.1"/>
    </source>
</evidence>
<feature type="region of interest" description="Disordered" evidence="1">
    <location>
        <begin position="129"/>
        <end position="164"/>
    </location>
</feature>
<feature type="region of interest" description="Disordered" evidence="1">
    <location>
        <begin position="1"/>
        <end position="55"/>
    </location>
</feature>
<dbReference type="AlphaFoldDB" id="A0A9P6AQ31"/>